<dbReference type="SUPFAM" id="SSF56112">
    <property type="entry name" value="Protein kinase-like (PK-like)"/>
    <property type="match status" value="1"/>
</dbReference>
<dbReference type="RefSeq" id="WP_235164432.1">
    <property type="nucleotide sequence ID" value="NZ_CP098805.1"/>
</dbReference>
<protein>
    <recommendedName>
        <fullName evidence="2">Protein kinase domain-containing protein</fullName>
    </recommendedName>
</protein>
<accession>A0ABY4XM02</accession>
<dbReference type="Proteomes" id="UP001055420">
    <property type="component" value="Chromosome"/>
</dbReference>
<gene>
    <name evidence="3" type="ORF">NFI80_01360</name>
</gene>
<evidence type="ECO:0000313" key="3">
    <source>
        <dbReference type="EMBL" id="USJ31392.1"/>
    </source>
</evidence>
<reference evidence="3" key="1">
    <citation type="submission" date="2022-06" db="EMBL/GenBank/DDBJ databases">
        <title>Novel species in genus Dyadobacter.</title>
        <authorList>
            <person name="Ma C."/>
        </authorList>
    </citation>
    <scope>NUCLEOTIDE SEQUENCE</scope>
    <source>
        <strain evidence="3">CY22</strain>
    </source>
</reference>
<keyword evidence="4" id="KW-1185">Reference proteome</keyword>
<dbReference type="InterPro" id="IPR011009">
    <property type="entry name" value="Kinase-like_dom_sf"/>
</dbReference>
<dbReference type="PROSITE" id="PS50011">
    <property type="entry name" value="PROTEIN_KINASE_DOM"/>
    <property type="match status" value="1"/>
</dbReference>
<dbReference type="EMBL" id="CP098805">
    <property type="protein sequence ID" value="USJ31392.1"/>
    <property type="molecule type" value="Genomic_DNA"/>
</dbReference>
<feature type="domain" description="Protein kinase" evidence="2">
    <location>
        <begin position="33"/>
        <end position="304"/>
    </location>
</feature>
<name>A0ABY4XM02_9BACT</name>
<dbReference type="InterPro" id="IPR000719">
    <property type="entry name" value="Prot_kinase_dom"/>
</dbReference>
<proteinExistence type="predicted"/>
<evidence type="ECO:0000313" key="4">
    <source>
        <dbReference type="Proteomes" id="UP001055420"/>
    </source>
</evidence>
<keyword evidence="1" id="KW-0812">Transmembrane</keyword>
<keyword evidence="1" id="KW-0472">Membrane</keyword>
<sequence>MAVTKQDIITAVKNVDLFLRVFQLSGAKVKLNPNGSPYVFVGGFNMVFQLKHLSTKWALRVWHLPMGNNQERYKTISNYLSNTKLPYFADFIYSENGLLVNGVLLDTIHMEWLDGKLLKNYIEENLNNKQKLTGLSEKFLEMTKELRRNSISHGDLQEGNILIDYSENIRLLDYDSICIPAIVGQKEIVTGLKGYQHPSRFQGSKASLKSDYFSELIIYLSILALIEKPSLWRKYQLSDTQYLLFTEQDFDKFGESKIYSDIKGLSKHIDVLLMVLSRFLEEASYLNIEPFYNYLTAPKIKTFILDKETVIEGDTVTLYWEIDGYFTNASINDGTIIVSHASASIILHPEKSSLLTLMVDNELGTVTQQVQVNVVARTKVVKFLARQQQLVFNSSTELTWNIENANSVKLDTGLGISDVPLDGSILVSPSRSQVYKLIITALDDKTVIEETTLVTVIKPVVIKAFRSCDTFVYKGEFTQLNWEVQNGTQLSISPHSLNVTGKNNLTIAPESTTTYVLTARNELHSVTSECTVEVNSRPIPLWKSILLGFLIILVGLAGLYWNKQNLEEEKIKQIETLLLQGQQIAPDDCDAAEEIFVKVIELNKSLPQERQVASLAKVAQQFMEEGDKRCNLNLPGLQYIAECNYQLAAILTANPNSKTCK</sequence>
<organism evidence="3 4">
    <name type="scientific">Dyadobacter chenhuakuii</name>
    <dbReference type="NCBI Taxonomy" id="2909339"/>
    <lineage>
        <taxon>Bacteria</taxon>
        <taxon>Pseudomonadati</taxon>
        <taxon>Bacteroidota</taxon>
        <taxon>Cytophagia</taxon>
        <taxon>Cytophagales</taxon>
        <taxon>Spirosomataceae</taxon>
        <taxon>Dyadobacter</taxon>
    </lineage>
</organism>
<evidence type="ECO:0000256" key="1">
    <source>
        <dbReference type="SAM" id="Phobius"/>
    </source>
</evidence>
<keyword evidence="1" id="KW-1133">Transmembrane helix</keyword>
<dbReference type="Gene3D" id="1.10.510.10">
    <property type="entry name" value="Transferase(Phosphotransferase) domain 1"/>
    <property type="match status" value="1"/>
</dbReference>
<feature type="transmembrane region" description="Helical" evidence="1">
    <location>
        <begin position="541"/>
        <end position="561"/>
    </location>
</feature>
<evidence type="ECO:0000259" key="2">
    <source>
        <dbReference type="PROSITE" id="PS50011"/>
    </source>
</evidence>